<protein>
    <submittedName>
        <fullName evidence="1">RCG57589, isoform CRA_c</fullName>
    </submittedName>
</protein>
<gene>
    <name evidence="1" type="ORF">rCG_57589</name>
</gene>
<accession>A6JH91</accession>
<dbReference type="EMBL" id="CH473986">
    <property type="protein sequence ID" value="EDL94217.1"/>
    <property type="molecule type" value="Genomic_DNA"/>
</dbReference>
<dbReference type="AlphaFoldDB" id="A6JH91"/>
<sequence>MYLEVKGQPCRVHSLLPPFCEFQRSNSGHQAYTVTSLPAEPSHWPAPGLGVHLFLFLLHCVL</sequence>
<organism evidence="1 2">
    <name type="scientific">Rattus norvegicus</name>
    <name type="common">Rat</name>
    <dbReference type="NCBI Taxonomy" id="10116"/>
    <lineage>
        <taxon>Eukaryota</taxon>
        <taxon>Metazoa</taxon>
        <taxon>Chordata</taxon>
        <taxon>Craniata</taxon>
        <taxon>Vertebrata</taxon>
        <taxon>Euteleostomi</taxon>
        <taxon>Mammalia</taxon>
        <taxon>Eutheria</taxon>
        <taxon>Euarchontoglires</taxon>
        <taxon>Glires</taxon>
        <taxon>Rodentia</taxon>
        <taxon>Myomorpha</taxon>
        <taxon>Muroidea</taxon>
        <taxon>Muridae</taxon>
        <taxon>Murinae</taxon>
        <taxon>Rattus</taxon>
    </lineage>
</organism>
<evidence type="ECO:0000313" key="2">
    <source>
        <dbReference type="Proteomes" id="UP000234681"/>
    </source>
</evidence>
<evidence type="ECO:0000313" key="1">
    <source>
        <dbReference type="EMBL" id="EDL94217.1"/>
    </source>
</evidence>
<proteinExistence type="predicted"/>
<reference evidence="2" key="1">
    <citation type="submission" date="2005-09" db="EMBL/GenBank/DDBJ databases">
        <authorList>
            <person name="Mural R.J."/>
            <person name="Li P.W."/>
            <person name="Adams M.D."/>
            <person name="Amanatides P.G."/>
            <person name="Baden-Tillson H."/>
            <person name="Barnstead M."/>
            <person name="Chin S.H."/>
            <person name="Dew I."/>
            <person name="Evans C.A."/>
            <person name="Ferriera S."/>
            <person name="Flanigan M."/>
            <person name="Fosler C."/>
            <person name="Glodek A."/>
            <person name="Gu Z."/>
            <person name="Holt R.A."/>
            <person name="Jennings D."/>
            <person name="Kraft C.L."/>
            <person name="Lu F."/>
            <person name="Nguyen T."/>
            <person name="Nusskern D.R."/>
            <person name="Pfannkoch C.M."/>
            <person name="Sitter C."/>
            <person name="Sutton G.G."/>
            <person name="Venter J.C."/>
            <person name="Wang Z."/>
            <person name="Woodage T."/>
            <person name="Zheng X.H."/>
            <person name="Zhong F."/>
        </authorList>
    </citation>
    <scope>NUCLEOTIDE SEQUENCE [LARGE SCALE GENOMIC DNA]</scope>
    <source>
        <strain>BN</strain>
        <strain evidence="2">Sprague-Dawley</strain>
    </source>
</reference>
<dbReference type="Proteomes" id="UP000234681">
    <property type="component" value="Chromosome 1"/>
</dbReference>
<name>A6JH91_RAT</name>